<dbReference type="InterPro" id="IPR036291">
    <property type="entry name" value="NAD(P)-bd_dom_sf"/>
</dbReference>
<comment type="caution">
    <text evidence="4">The sequence shown here is derived from an EMBL/GenBank/DDBJ whole genome shotgun (WGS) entry which is preliminary data.</text>
</comment>
<keyword evidence="5" id="KW-1185">Reference proteome</keyword>
<keyword evidence="2" id="KW-0520">NAD</keyword>
<dbReference type="Gene3D" id="3.40.50.720">
    <property type="entry name" value="NAD(P)-binding Rossmann-like Domain"/>
    <property type="match status" value="2"/>
</dbReference>
<proteinExistence type="predicted"/>
<accession>A0ABU6MKY4</accession>
<evidence type="ECO:0000313" key="4">
    <source>
        <dbReference type="EMBL" id="MED1204959.1"/>
    </source>
</evidence>
<dbReference type="PANTHER" id="PTHR43333">
    <property type="entry name" value="2-HACID_DH_C DOMAIN-CONTAINING PROTEIN"/>
    <property type="match status" value="1"/>
</dbReference>
<evidence type="ECO:0000256" key="2">
    <source>
        <dbReference type="ARBA" id="ARBA00023027"/>
    </source>
</evidence>
<protein>
    <submittedName>
        <fullName evidence="4">D-2-hydroxyacid dehydrogenase</fullName>
    </submittedName>
</protein>
<feature type="domain" description="D-isomer specific 2-hydroxyacid dehydrogenase NAD-binding" evidence="3">
    <location>
        <begin position="105"/>
        <end position="278"/>
    </location>
</feature>
<evidence type="ECO:0000313" key="5">
    <source>
        <dbReference type="Proteomes" id="UP001341444"/>
    </source>
</evidence>
<dbReference type="RefSeq" id="WP_066266247.1">
    <property type="nucleotide sequence ID" value="NZ_JARMAB010000028.1"/>
</dbReference>
<evidence type="ECO:0000256" key="1">
    <source>
        <dbReference type="ARBA" id="ARBA00023002"/>
    </source>
</evidence>
<dbReference type="Pfam" id="PF02826">
    <property type="entry name" value="2-Hacid_dh_C"/>
    <property type="match status" value="1"/>
</dbReference>
<reference evidence="4 5" key="1">
    <citation type="submission" date="2023-03" db="EMBL/GenBank/DDBJ databases">
        <title>Bacillus Genome Sequencing.</title>
        <authorList>
            <person name="Dunlap C."/>
        </authorList>
    </citation>
    <scope>NUCLEOTIDE SEQUENCE [LARGE SCALE GENOMIC DNA]</scope>
    <source>
        <strain evidence="4 5">B-23453</strain>
    </source>
</reference>
<dbReference type="Proteomes" id="UP001341444">
    <property type="component" value="Unassembled WGS sequence"/>
</dbReference>
<dbReference type="InterPro" id="IPR006140">
    <property type="entry name" value="D-isomer_DH_NAD-bd"/>
</dbReference>
<dbReference type="PANTHER" id="PTHR43333:SF1">
    <property type="entry name" value="D-ISOMER SPECIFIC 2-HYDROXYACID DEHYDROGENASE NAD-BINDING DOMAIN-CONTAINING PROTEIN"/>
    <property type="match status" value="1"/>
</dbReference>
<gene>
    <name evidence="4" type="ORF">P4T90_18085</name>
</gene>
<dbReference type="SUPFAM" id="SSF51735">
    <property type="entry name" value="NAD(P)-binding Rossmann-fold domains"/>
    <property type="match status" value="1"/>
</dbReference>
<dbReference type="CDD" id="cd05300">
    <property type="entry name" value="2-Hacid_dh_1"/>
    <property type="match status" value="1"/>
</dbReference>
<dbReference type="EMBL" id="JARMAB010000028">
    <property type="protein sequence ID" value="MED1204959.1"/>
    <property type="molecule type" value="Genomic_DNA"/>
</dbReference>
<sequence>MKAVCTFNPPDEIKNDIQQSFPDTVFTFIKKRHFKTSDIKDAEILITFGEDLKNEDIDSAKDLKWIMVTSAGLEKMPWKAIKKRGIMITNARGIHKIPMAEFTFGYILQHEKQFRTIWEQQKKSEWNTHLPLQEVHGKTLMVAGAGAIGQEIARLAKAFGMHTLGMNSNGRETANFDEMYTAETMNEGLKKTDYLVSILPSTAQTTHFYKMEHFEAMKKTAVFINIGRGDAVEEKVLQTALDNGEIAHVFLDVFQEEPLPASHPFWKIENLTITPHISSHSQNYLPRAFEIFKHNLHTYSNKEGQFKNVVDQEKGY</sequence>
<name>A0ABU6MKY4_9BACI</name>
<evidence type="ECO:0000259" key="3">
    <source>
        <dbReference type="Pfam" id="PF02826"/>
    </source>
</evidence>
<organism evidence="4 5">
    <name type="scientific">Heyndrickxia acidicola</name>
    <dbReference type="NCBI Taxonomy" id="209389"/>
    <lineage>
        <taxon>Bacteria</taxon>
        <taxon>Bacillati</taxon>
        <taxon>Bacillota</taxon>
        <taxon>Bacilli</taxon>
        <taxon>Bacillales</taxon>
        <taxon>Bacillaceae</taxon>
        <taxon>Heyndrickxia</taxon>
    </lineage>
</organism>
<dbReference type="SUPFAM" id="SSF52283">
    <property type="entry name" value="Formate/glycerate dehydrogenase catalytic domain-like"/>
    <property type="match status" value="1"/>
</dbReference>
<keyword evidence="1" id="KW-0560">Oxidoreductase</keyword>